<feature type="domain" description="Amidohydrolase-related" evidence="2">
    <location>
        <begin position="346"/>
        <end position="433"/>
    </location>
</feature>
<dbReference type="SUPFAM" id="SSF51556">
    <property type="entry name" value="Metallo-dependent hydrolases"/>
    <property type="match status" value="1"/>
</dbReference>
<comment type="caution">
    <text evidence="3">The sequence shown here is derived from an EMBL/GenBank/DDBJ whole genome shotgun (WGS) entry which is preliminary data.</text>
</comment>
<dbReference type="AlphaFoldDB" id="R7ZVU5"/>
<dbReference type="STRING" id="1232681.ADIS_1404"/>
<reference evidence="3 4" key="1">
    <citation type="submission" date="2013-02" db="EMBL/GenBank/DDBJ databases">
        <title>A novel strain isolated from Lonar lake, Maharashtra, India.</title>
        <authorList>
            <person name="Singh A."/>
        </authorList>
    </citation>
    <scope>NUCLEOTIDE SEQUENCE [LARGE SCALE GENOMIC DNA]</scope>
    <source>
        <strain evidence="3 4">AK24</strain>
    </source>
</reference>
<proteinExistence type="predicted"/>
<gene>
    <name evidence="3" type="ORF">ADIS_1404</name>
</gene>
<dbReference type="InterPro" id="IPR006680">
    <property type="entry name" value="Amidohydro-rel"/>
</dbReference>
<dbReference type="RefSeq" id="WP_010853548.1">
    <property type="nucleotide sequence ID" value="NZ_AQHR01000041.1"/>
</dbReference>
<dbReference type="Gene3D" id="2.30.40.10">
    <property type="entry name" value="Urease, subunit C, domain 1"/>
    <property type="match status" value="1"/>
</dbReference>
<feature type="chain" id="PRO_5004451822" description="Amidohydrolase-related domain-containing protein" evidence="1">
    <location>
        <begin position="27"/>
        <end position="558"/>
    </location>
</feature>
<organism evidence="3 4">
    <name type="scientific">Lunatimonas lonarensis</name>
    <dbReference type="NCBI Taxonomy" id="1232681"/>
    <lineage>
        <taxon>Bacteria</taxon>
        <taxon>Pseudomonadati</taxon>
        <taxon>Bacteroidota</taxon>
        <taxon>Cytophagia</taxon>
        <taxon>Cytophagales</taxon>
        <taxon>Cyclobacteriaceae</taxon>
    </lineage>
</organism>
<evidence type="ECO:0000313" key="4">
    <source>
        <dbReference type="Proteomes" id="UP000013909"/>
    </source>
</evidence>
<dbReference type="EMBL" id="AQHR01000041">
    <property type="protein sequence ID" value="EON78207.1"/>
    <property type="molecule type" value="Genomic_DNA"/>
</dbReference>
<evidence type="ECO:0000313" key="3">
    <source>
        <dbReference type="EMBL" id="EON78207.1"/>
    </source>
</evidence>
<evidence type="ECO:0000259" key="2">
    <source>
        <dbReference type="Pfam" id="PF01979"/>
    </source>
</evidence>
<dbReference type="OrthoDB" id="1393708at2"/>
<dbReference type="InterPro" id="IPR032466">
    <property type="entry name" value="Metal_Hydrolase"/>
</dbReference>
<name>R7ZVU5_9BACT</name>
<dbReference type="PANTHER" id="PTHR43135:SF3">
    <property type="entry name" value="ALPHA-D-RIBOSE 1-METHYLPHOSPHONATE 5-TRIPHOSPHATE DIPHOSPHATASE"/>
    <property type="match status" value="1"/>
</dbReference>
<dbReference type="Proteomes" id="UP000013909">
    <property type="component" value="Unassembled WGS sequence"/>
</dbReference>
<accession>R7ZVU5</accession>
<dbReference type="Gene3D" id="3.20.20.140">
    <property type="entry name" value="Metal-dependent hydrolases"/>
    <property type="match status" value="1"/>
</dbReference>
<dbReference type="SUPFAM" id="SSF51338">
    <property type="entry name" value="Composite domain of metallo-dependent hydrolases"/>
    <property type="match status" value="1"/>
</dbReference>
<keyword evidence="4" id="KW-1185">Reference proteome</keyword>
<protein>
    <recommendedName>
        <fullName evidence="2">Amidohydrolase-related domain-containing protein</fullName>
    </recommendedName>
</protein>
<dbReference type="Pfam" id="PF01979">
    <property type="entry name" value="Amidohydro_1"/>
    <property type="match status" value="1"/>
</dbReference>
<dbReference type="InterPro" id="IPR051781">
    <property type="entry name" value="Metallo-dep_Hydrolase"/>
</dbReference>
<dbReference type="InterPro" id="IPR011059">
    <property type="entry name" value="Metal-dep_hydrolase_composite"/>
</dbReference>
<evidence type="ECO:0000256" key="1">
    <source>
        <dbReference type="SAM" id="SignalP"/>
    </source>
</evidence>
<dbReference type="GO" id="GO:0016810">
    <property type="term" value="F:hydrolase activity, acting on carbon-nitrogen (but not peptide) bonds"/>
    <property type="evidence" value="ECO:0007669"/>
    <property type="project" value="InterPro"/>
</dbReference>
<feature type="signal peptide" evidence="1">
    <location>
        <begin position="1"/>
        <end position="26"/>
    </location>
</feature>
<dbReference type="PANTHER" id="PTHR43135">
    <property type="entry name" value="ALPHA-D-RIBOSE 1-METHYLPHOSPHONATE 5-TRIPHOSPHATE DIPHOSPHATASE"/>
    <property type="match status" value="1"/>
</dbReference>
<keyword evidence="1" id="KW-0732">Signal</keyword>
<sequence>MALKRPRKILFFLCFFLPFLSGFGQSDPTGKRAVTRTYLIRNATLIIDPKTTQTGQDVLFSDGIIKAVGKNLKFPPEAEIIQGDSLYVYPGFIDMANKRGVSTPPAMEKPKNFDSSKPEDYLAGIHPEVSVLNHFNPAYPQISEWRKLGFTLAQVIPMGMGMLPGNSALVGYDNSDKSALVVKERSSVYARFSAVGGMYPSNNLGIMAKFRDLFENARVLDVHLARFNSNVGVSIPEKNPVLENLIPLVKAQKPVYFETNSALDVGRALRLKKEFGFDLILGGISEGEEYLNDIKNWNVGVALSLNLPVEPDLSKKSSETGGEFERLSQRVLEAYEDRLSLPAKFEAAGIPFGFTTKQLASDKFLSNLRIMIAHGLSEEAALAALTVNAAKLLKVDQLTGDIKAGKMANFVVTTRPIFDPEVQISQVIVNGQVFEYEKKEKKENADTKTAKTEVWRYQASTPSGKAFGDFSLWQESGKWVGEITIDDPEKPGHKTILLENVRKTATMMSFGLTLRSGDRDIRLNVKGDVSSNSFSGIMDIMGNDRFPFNAKKTDKPNI</sequence>